<geneLocation type="plasmid" evidence="1">
    <name>unnamed</name>
</geneLocation>
<dbReference type="RefSeq" id="WP_046499381.1">
    <property type="nucleotide sequence ID" value="NZ_CP011133.1"/>
</dbReference>
<dbReference type="HOGENOM" id="CLU_2205370_0_0_6"/>
<accession>A0A0F6RJ46</accession>
<dbReference type="KEGG" id="cama:F384_27545"/>
<evidence type="ECO:0000313" key="1">
    <source>
        <dbReference type="EMBL" id="AKE62293.1"/>
    </source>
</evidence>
<dbReference type="OrthoDB" id="6624806at2"/>
<keyword evidence="1" id="KW-0614">Plasmid</keyword>
<evidence type="ECO:0000313" key="2">
    <source>
        <dbReference type="Proteomes" id="UP000034085"/>
    </source>
</evidence>
<reference evidence="1 2" key="1">
    <citation type="submission" date="2015-03" db="EMBL/GenBank/DDBJ databases">
        <title>Complete genome sequence of Citrobacter amalonaticus Y19.</title>
        <authorList>
            <person name="Park S."/>
        </authorList>
    </citation>
    <scope>NUCLEOTIDE SEQUENCE [LARGE SCALE GENOMIC DNA]</scope>
    <source>
        <strain evidence="1 2">Y19</strain>
        <plasmid evidence="2">Plasmid</plasmid>
    </source>
</reference>
<dbReference type="EMBL" id="CP011133">
    <property type="protein sequence ID" value="AKE62293.1"/>
    <property type="molecule type" value="Genomic_DNA"/>
</dbReference>
<protein>
    <submittedName>
        <fullName evidence="1">Uncharacterized protein</fullName>
    </submittedName>
</protein>
<dbReference type="PATRIC" id="fig|1261127.3.peg.5720"/>
<organism evidence="1 2">
    <name type="scientific">Citrobacter amalonaticus Y19</name>
    <dbReference type="NCBI Taxonomy" id="1261127"/>
    <lineage>
        <taxon>Bacteria</taxon>
        <taxon>Pseudomonadati</taxon>
        <taxon>Pseudomonadota</taxon>
        <taxon>Gammaproteobacteria</taxon>
        <taxon>Enterobacterales</taxon>
        <taxon>Enterobacteriaceae</taxon>
        <taxon>Citrobacter</taxon>
    </lineage>
</organism>
<proteinExistence type="predicted"/>
<dbReference type="Proteomes" id="UP000034085">
    <property type="component" value="Plasmid"/>
</dbReference>
<name>A0A0F6RJ46_CITAM</name>
<gene>
    <name evidence="1" type="ORF">F384_27545</name>
</gene>
<dbReference type="AlphaFoldDB" id="A0A0F6RJ46"/>
<sequence>MKSFLIKMSNARNEHVHEVATVDEAIRIASERANEGFWLPPSRVSEMRKEHEGRYTVGDDGWFRPIELAVPVEIEEVKSAYGNGGYDMISVGKWMQTQSGWQPSPSA</sequence>